<dbReference type="GO" id="GO:0005886">
    <property type="term" value="C:plasma membrane"/>
    <property type="evidence" value="ECO:0007669"/>
    <property type="project" value="UniProtKB-SubCell"/>
</dbReference>
<keyword evidence="8" id="KW-0915">Sodium</keyword>
<evidence type="ECO:0000256" key="4">
    <source>
        <dbReference type="ARBA" id="ARBA00022475"/>
    </source>
</evidence>
<comment type="subcellular location">
    <subcellularLocation>
        <location evidence="1">Cell membrane</location>
        <topology evidence="1">Multi-pass membrane protein</topology>
    </subcellularLocation>
</comment>
<sequence>MNAYLIGMIISMIIYIFLGIIISRTVKNANDFYVAGRNAPTILIAGSLVASYCSTGLFMGDVGEAYGGFYVPVLITIAMLITGYVLGSVFFGKYLRRSKVMTMPEFFGKRFQSRRMKVLASITGLVIYLVYMLSIMQGIGTLMNYVTGIDYNICILLALITFTILTTTSGSKGVLITDTIMFGVFTIAAIIGAFVIVNKAGGWTSAVQ</sequence>
<accession>K1S3V9</accession>
<feature type="transmembrane region" description="Helical" evidence="12">
    <location>
        <begin position="148"/>
        <end position="167"/>
    </location>
</feature>
<feature type="transmembrane region" description="Helical" evidence="12">
    <location>
        <begin position="179"/>
        <end position="197"/>
    </location>
</feature>
<keyword evidence="3" id="KW-0813">Transport</keyword>
<evidence type="ECO:0000256" key="9">
    <source>
        <dbReference type="ARBA" id="ARBA00023065"/>
    </source>
</evidence>
<evidence type="ECO:0000313" key="13">
    <source>
        <dbReference type="EMBL" id="EKC50054.1"/>
    </source>
</evidence>
<feature type="transmembrane region" description="Helical" evidence="12">
    <location>
        <begin position="38"/>
        <end position="58"/>
    </location>
</feature>
<keyword evidence="5 12" id="KW-0812">Transmembrane</keyword>
<evidence type="ECO:0000256" key="8">
    <source>
        <dbReference type="ARBA" id="ARBA00023053"/>
    </source>
</evidence>
<keyword evidence="7 12" id="KW-1133">Transmembrane helix</keyword>
<dbReference type="InterPro" id="IPR038377">
    <property type="entry name" value="Na/Glc_symporter_sf"/>
</dbReference>
<reference evidence="13" key="1">
    <citation type="journal article" date="2013" name="Environ. Microbiol.">
        <title>Microbiota from the distal guts of lean and obese adolescents exhibit partial functional redundancy besides clear differences in community structure.</title>
        <authorList>
            <person name="Ferrer M."/>
            <person name="Ruiz A."/>
            <person name="Lanza F."/>
            <person name="Haange S.B."/>
            <person name="Oberbach A."/>
            <person name="Till H."/>
            <person name="Bargiela R."/>
            <person name="Campoy C."/>
            <person name="Segura M.T."/>
            <person name="Richter M."/>
            <person name="von Bergen M."/>
            <person name="Seifert J."/>
            <person name="Suarez A."/>
        </authorList>
    </citation>
    <scope>NUCLEOTIDE SEQUENCE</scope>
</reference>
<evidence type="ECO:0000256" key="11">
    <source>
        <dbReference type="ARBA" id="ARBA00023201"/>
    </source>
</evidence>
<comment type="similarity">
    <text evidence="2">Belongs to the sodium:solute symporter (SSF) (TC 2.A.21) family.</text>
</comment>
<keyword evidence="9" id="KW-0406">Ion transport</keyword>
<keyword evidence="6" id="KW-0769">Symport</keyword>
<evidence type="ECO:0000256" key="1">
    <source>
        <dbReference type="ARBA" id="ARBA00004651"/>
    </source>
</evidence>
<organism evidence="13">
    <name type="scientific">human gut metagenome</name>
    <dbReference type="NCBI Taxonomy" id="408170"/>
    <lineage>
        <taxon>unclassified sequences</taxon>
        <taxon>metagenomes</taxon>
        <taxon>organismal metagenomes</taxon>
    </lineage>
</organism>
<comment type="caution">
    <text evidence="13">The sequence shown here is derived from an EMBL/GenBank/DDBJ whole genome shotgun (WGS) entry which is preliminary data.</text>
</comment>
<evidence type="ECO:0000256" key="6">
    <source>
        <dbReference type="ARBA" id="ARBA00022847"/>
    </source>
</evidence>
<evidence type="ECO:0000256" key="3">
    <source>
        <dbReference type="ARBA" id="ARBA00022448"/>
    </source>
</evidence>
<dbReference type="PANTHER" id="PTHR48086">
    <property type="entry name" value="SODIUM/PROLINE SYMPORTER-RELATED"/>
    <property type="match status" value="1"/>
</dbReference>
<dbReference type="Gene3D" id="1.20.1730.10">
    <property type="entry name" value="Sodium/glucose cotransporter"/>
    <property type="match status" value="1"/>
</dbReference>
<dbReference type="PROSITE" id="PS50283">
    <property type="entry name" value="NA_SOLUT_SYMP_3"/>
    <property type="match status" value="1"/>
</dbReference>
<proteinExistence type="inferred from homology"/>
<evidence type="ECO:0000256" key="10">
    <source>
        <dbReference type="ARBA" id="ARBA00023136"/>
    </source>
</evidence>
<dbReference type="InterPro" id="IPR050277">
    <property type="entry name" value="Sodium:Solute_Symporter"/>
</dbReference>
<feature type="non-terminal residue" evidence="13">
    <location>
        <position position="208"/>
    </location>
</feature>
<dbReference type="AlphaFoldDB" id="K1S3V9"/>
<keyword evidence="4" id="KW-1003">Cell membrane</keyword>
<feature type="transmembrane region" description="Helical" evidence="12">
    <location>
        <begin position="116"/>
        <end position="136"/>
    </location>
</feature>
<evidence type="ECO:0000256" key="2">
    <source>
        <dbReference type="ARBA" id="ARBA00006434"/>
    </source>
</evidence>
<dbReference type="GO" id="GO:0006814">
    <property type="term" value="P:sodium ion transport"/>
    <property type="evidence" value="ECO:0007669"/>
    <property type="project" value="UniProtKB-KW"/>
</dbReference>
<dbReference type="Pfam" id="PF00474">
    <property type="entry name" value="SSF"/>
    <property type="match status" value="1"/>
</dbReference>
<dbReference type="PANTHER" id="PTHR48086:SF3">
    <property type="entry name" value="SODIUM_PROLINE SYMPORTER"/>
    <property type="match status" value="1"/>
</dbReference>
<protein>
    <submittedName>
        <fullName evidence="13">Na+/solute symporter</fullName>
    </submittedName>
</protein>
<evidence type="ECO:0000256" key="12">
    <source>
        <dbReference type="SAM" id="Phobius"/>
    </source>
</evidence>
<keyword evidence="10 12" id="KW-0472">Membrane</keyword>
<feature type="transmembrane region" description="Helical" evidence="12">
    <location>
        <begin position="70"/>
        <end position="95"/>
    </location>
</feature>
<dbReference type="EMBL" id="AJWZ01009879">
    <property type="protein sequence ID" value="EKC50054.1"/>
    <property type="molecule type" value="Genomic_DNA"/>
</dbReference>
<keyword evidence="11" id="KW-0739">Sodium transport</keyword>
<dbReference type="InterPro" id="IPR001734">
    <property type="entry name" value="Na/solute_symporter"/>
</dbReference>
<gene>
    <name evidence="13" type="ORF">OBE_14326</name>
</gene>
<feature type="transmembrane region" description="Helical" evidence="12">
    <location>
        <begin position="6"/>
        <end position="26"/>
    </location>
</feature>
<evidence type="ECO:0000256" key="7">
    <source>
        <dbReference type="ARBA" id="ARBA00022989"/>
    </source>
</evidence>
<evidence type="ECO:0000256" key="5">
    <source>
        <dbReference type="ARBA" id="ARBA00022692"/>
    </source>
</evidence>
<name>K1S3V9_9ZZZZ</name>
<dbReference type="GO" id="GO:0015293">
    <property type="term" value="F:symporter activity"/>
    <property type="evidence" value="ECO:0007669"/>
    <property type="project" value="UniProtKB-KW"/>
</dbReference>